<gene>
    <name evidence="11" type="primary">PKS2</name>
</gene>
<dbReference type="InterPro" id="IPR016035">
    <property type="entry name" value="Acyl_Trfase/lysoPLipase"/>
</dbReference>
<dbReference type="Pfam" id="PF08659">
    <property type="entry name" value="KR"/>
    <property type="match status" value="1"/>
</dbReference>
<sequence length="2372" mass="259552">MPWMYHNGAGSSSDDSSVEESTHGPQIIEDDVYPALSFPGYTENPLTKQLEPIAVVGMGCRLPRKVSSPSQFWQMLLSKETGQTAKVPSSRFNIDAHFHTNNERPGSFNVLGGYFLDDDLQGFDPGLFGISPIEAMWMDPQQRKLLEVVYEAFESGGVSLEKISGTTTAVFIGSFTSDFQQMSFKEPDFRHSYAATGVDPGIISNRISHVFNLHGPSIAINTACSSSVYAVHNACNALRNFECSGAVVGGTNLVLTVDQQMNTAKLGVLSPTSTCHTFDESADGYGRADAIGAVYLKRLSDAFRDGDPIRALIRSSAVNSNGKVPVVGITYPNCQGQEDVIRHAYRRGGNLDPRLTGYFECHGTGTPVGDPIEVNAVANAMNGQRDRGQDPLLIGAVKTNIGHSEAASGLSALIKACLIVEKGVIPPTIGPLRPNSKIEWDKWQVKVVTEPTSFPAHLLVKRVGINSFGYGGTNGHLIVEGISSFLPDYKHGQAKVKSRGTQNRKRPFLLPFSAHDRATLDRNIAAYSDIVTKYNLHDLSYTLANRRTHHQSRAFLVVADANIQNSFKASGEGFSFADVKLTPKIGFVFTGQGAQWARMGCELMTYYPLFMKTIRRLDYALGELADGPDWTIQDVLLEDVQTSRINEAEFSQPLCTAIQIGIVELLAHWGIQPVCTVGHSSGEIAAAFAAGLISATEAIIVAYYRGLVVRELNTNGAMLAVGLGSEEVQQYTKESEGKVFIACHNSPSSVTLSGDLEAVKTIEAKLLAKSVFTRSVKTGGKAYHSNHMETVSSKYRDLMLQAKSRLAFDPPTPSTATMVSSVTNSKLAKGSVVDHEYWCKNLVSPVLFNQAIQTIATDKTLSSVDLLIEIGPHSALSGPIRQICIAHGFDKLKYLPTLIRNENAAAQLLKLAGELYLRDYKFDIERVTCLEKVSSKGKITSTKGSILVDLPTYQWNYVKNLWAEPRHSAEHRAARHDRHDILGRRVPGDSAHNPTWRNILRIRDVPWLRHHSLGGEAVFPAAGYFSAAMEAITQLNEDRPNPVPIHGYVLRDISIKTALVTPDDDNGIETVFSMQPSVHSEGDTQNTWWDFNMSSISSNGHWKDHMTGTIAINAREKGQKRRSLPNLPQRASGKSWNRALKDVGFDYGATFRDMENIQSDGKSFAAASETTLKQDSGIMVGESRHVLHPSTVDSCLQLIIVSIYAGRINDMRCGAVPIQVDEIAIWPPTAEQLASKKASAFSWTDQRGIRSFVGGSELVTQDEEVLMDITDMRCVAYEAAAPPRLPNAIETQPYMCMAWKQDFDFLAMIRSSEDMDVSTLVNLLAHKKSNAKVLLLGSKNTEKILADSPLLQFTIAESLDEAFAASQQLATKYRYANAQHMNLSVLLEEQIPVGETFDLVITSEGLQTSDLFRNIHKHLSSSGRFALEKVSAGPASVQSLNASGFFDIDFESSKFVLSTVVKADHFATVDADGRKCLLVFRKRADKLVACVEEAAKGLGWTPRLSKLENCEVRAGEHVILLADLEEPLLASLEENELRVLQRISSEASSMLWITGGNLIQGGKPEHAMTAGLARSLTSENSLLDLITLDFDLGLTPEADMARMILAVAEKQLHRDSSRESEYYVTNGAAHISRLKPLEDLSLAYAERDFDAEELSYDPNSRLSGKVQSGKVIFETDLRVNEALAVNEVEVKVEYAGLNKEGIAVINGSDYPTSFSHEIYGKVTSVGSGVENLHPGDNVFGFSFSKFATFQRTPSNLVQKADEKDSPKELATLPLAYCTALYGLGSLEENDIVLILHGTGACGLAALNVCHWRKAKPFIVVESQAEAENIKSEYDLTEKQVIFSSVKSIPARLSELTKGHGADVVFSSGSSDSNIAHECWRGIAPFGRFVDFGRKNFLKRSVLDSLPLHRGASYHSFDLLDLYLSKPQTLAKLLRLSYALYGQQLIPAIKPARTNHLVDLDMAVKEFSDSFVQGKILISYEKSDKKLKISPSLPVLRFQPDATYLLVGALGGLGRSLGSWMMDRGAKHFSFMARSGTDSKQAAILVDKMRKAGASVQVIRGDATVRADVDRVLRSIPSEHPLRGVVHAAMVLRDGLFHSMSYEDWTTSTGPKVNGAKNLHEALGDTELDFFVMTSSTSGTLGTPGQANYAAGNAYLDSLAQHRIAKGKVGVSLVLPMVLGVGYVAEHPEVEEALKRKGVYGIDEEHLLQSFEASMLAQTRTARTHQIIVGMDPAKLQKSINASETTDGFWLEDKRFRALLDSIQTSSPAVNGGVSDASILTSIQTAKSPAEAVDLVSEHFTNKLSRLLLIDLAMFGDPTVPVAKYGLDSMIGAELRNWIFKEYALDIPFQQLLGPTLTIKKFAIRVCANQGVM</sequence>
<keyword evidence="4" id="KW-0560">Oxidoreductase</keyword>
<evidence type="ECO:0000256" key="4">
    <source>
        <dbReference type="ARBA" id="ARBA00023002"/>
    </source>
</evidence>
<dbReference type="InterPro" id="IPR016039">
    <property type="entry name" value="Thiolase-like"/>
</dbReference>
<dbReference type="InterPro" id="IPR049552">
    <property type="entry name" value="PKS_DH_N"/>
</dbReference>
<dbReference type="InterPro" id="IPR011032">
    <property type="entry name" value="GroES-like_sf"/>
</dbReference>
<evidence type="ECO:0000256" key="3">
    <source>
        <dbReference type="ARBA" id="ARBA00022679"/>
    </source>
</evidence>
<dbReference type="Gene3D" id="3.90.180.10">
    <property type="entry name" value="Medium-chain alcohol dehydrogenases, catalytic domain"/>
    <property type="match status" value="1"/>
</dbReference>
<dbReference type="SUPFAM" id="SSF50129">
    <property type="entry name" value="GroES-like"/>
    <property type="match status" value="1"/>
</dbReference>
<evidence type="ECO:0000313" key="11">
    <source>
        <dbReference type="EMBL" id="ADF28669.1"/>
    </source>
</evidence>
<dbReference type="GO" id="GO:0004315">
    <property type="term" value="F:3-oxoacyl-[acyl-carrier-protein] synthase activity"/>
    <property type="evidence" value="ECO:0007669"/>
    <property type="project" value="InterPro"/>
</dbReference>
<dbReference type="GO" id="GO:0016491">
    <property type="term" value="F:oxidoreductase activity"/>
    <property type="evidence" value="ECO:0007669"/>
    <property type="project" value="UniProtKB-KW"/>
</dbReference>
<dbReference type="PROSITE" id="PS52004">
    <property type="entry name" value="KS3_2"/>
    <property type="match status" value="1"/>
</dbReference>
<dbReference type="Pfam" id="PF14765">
    <property type="entry name" value="PS-DH"/>
    <property type="match status" value="1"/>
</dbReference>
<dbReference type="SMART" id="SM00825">
    <property type="entry name" value="PKS_KS"/>
    <property type="match status" value="1"/>
</dbReference>
<accession>D5K7S5</accession>
<evidence type="ECO:0000256" key="6">
    <source>
        <dbReference type="ARBA" id="ARBA00023315"/>
    </source>
</evidence>
<feature type="active site" description="Proton acceptor; for dehydratase activity" evidence="7">
    <location>
        <position position="1011"/>
    </location>
</feature>
<dbReference type="InterPro" id="IPR036736">
    <property type="entry name" value="ACP-like_sf"/>
</dbReference>
<dbReference type="InterPro" id="IPR049551">
    <property type="entry name" value="PKS_DH_C"/>
</dbReference>
<dbReference type="InterPro" id="IPR036291">
    <property type="entry name" value="NAD(P)-bd_dom_sf"/>
</dbReference>
<dbReference type="Gene3D" id="3.30.70.3290">
    <property type="match status" value="1"/>
</dbReference>
<feature type="region of interest" description="C-terminal hotdog fold" evidence="7">
    <location>
        <begin position="1128"/>
        <end position="1283"/>
    </location>
</feature>
<evidence type="ECO:0000256" key="5">
    <source>
        <dbReference type="ARBA" id="ARBA00023268"/>
    </source>
</evidence>
<dbReference type="InterPro" id="IPR050091">
    <property type="entry name" value="PKS_NRPS_Biosynth_Enz"/>
</dbReference>
<dbReference type="InterPro" id="IPR020807">
    <property type="entry name" value="PKS_DH"/>
</dbReference>
<dbReference type="PANTHER" id="PTHR43775:SF50">
    <property type="entry name" value="HIGHLY REDUCING POLYKETIDE SYNTHASE SRDA"/>
    <property type="match status" value="1"/>
</dbReference>
<dbReference type="InterPro" id="IPR014031">
    <property type="entry name" value="Ketoacyl_synth_C"/>
</dbReference>
<dbReference type="InterPro" id="IPR014030">
    <property type="entry name" value="Ketoacyl_synth_N"/>
</dbReference>
<evidence type="ECO:0000259" key="9">
    <source>
        <dbReference type="PROSITE" id="PS52004"/>
    </source>
</evidence>
<organism evidence="11">
    <name type="scientific">Peltigera membranacea</name>
    <dbReference type="NCBI Taxonomy" id="161997"/>
    <lineage>
        <taxon>Eukaryota</taxon>
        <taxon>Fungi</taxon>
        <taxon>Dikarya</taxon>
        <taxon>Ascomycota</taxon>
        <taxon>Pezizomycotina</taxon>
        <taxon>Lecanoromycetes</taxon>
        <taxon>OSLEUM clade</taxon>
        <taxon>Lecanoromycetidae</taxon>
        <taxon>Peltigerales</taxon>
        <taxon>Peltigerineae</taxon>
        <taxon>Peltigeraceae</taxon>
        <taxon>Peltigera</taxon>
    </lineage>
</organism>
<dbReference type="InterPro" id="IPR042104">
    <property type="entry name" value="PKS_dehydratase_sf"/>
</dbReference>
<dbReference type="SMART" id="SM00829">
    <property type="entry name" value="PKS_ER"/>
    <property type="match status" value="1"/>
</dbReference>
<dbReference type="PANTHER" id="PTHR43775">
    <property type="entry name" value="FATTY ACID SYNTHASE"/>
    <property type="match status" value="1"/>
</dbReference>
<dbReference type="SMART" id="SM00822">
    <property type="entry name" value="PKS_KR"/>
    <property type="match status" value="1"/>
</dbReference>
<dbReference type="Gene3D" id="3.10.129.110">
    <property type="entry name" value="Polyketide synthase dehydratase"/>
    <property type="match status" value="1"/>
</dbReference>
<dbReference type="Pfam" id="PF21089">
    <property type="entry name" value="PKS_DH_N"/>
    <property type="match status" value="1"/>
</dbReference>
<dbReference type="InterPro" id="IPR020843">
    <property type="entry name" value="ER"/>
</dbReference>
<dbReference type="InterPro" id="IPR032821">
    <property type="entry name" value="PKS_assoc"/>
</dbReference>
<keyword evidence="3" id="KW-0808">Transferase</keyword>
<dbReference type="EMBL" id="GU460164">
    <property type="protein sequence ID" value="ADF28669.1"/>
    <property type="molecule type" value="Genomic_DNA"/>
</dbReference>
<evidence type="ECO:0000256" key="1">
    <source>
        <dbReference type="ARBA" id="ARBA00022450"/>
    </source>
</evidence>
<dbReference type="Pfam" id="PF00698">
    <property type="entry name" value="Acyl_transf_1"/>
    <property type="match status" value="1"/>
</dbReference>
<feature type="domain" description="PKS/mFAS DH" evidence="10">
    <location>
        <begin position="979"/>
        <end position="1283"/>
    </location>
</feature>
<dbReference type="SMART" id="SM00827">
    <property type="entry name" value="PKS_AT"/>
    <property type="match status" value="1"/>
</dbReference>
<dbReference type="InterPro" id="IPR057326">
    <property type="entry name" value="KR_dom"/>
</dbReference>
<dbReference type="GO" id="GO:0004312">
    <property type="term" value="F:fatty acid synthase activity"/>
    <property type="evidence" value="ECO:0007669"/>
    <property type="project" value="TreeGrafter"/>
</dbReference>
<name>D5K7S5_9LECA</name>
<dbReference type="PROSITE" id="PS00606">
    <property type="entry name" value="KS3_1"/>
    <property type="match status" value="1"/>
</dbReference>
<feature type="region of interest" description="Disordered" evidence="8">
    <location>
        <begin position="1"/>
        <end position="23"/>
    </location>
</feature>
<dbReference type="Pfam" id="PF02801">
    <property type="entry name" value="Ketoacyl-synt_C"/>
    <property type="match status" value="1"/>
</dbReference>
<dbReference type="Pfam" id="PF00109">
    <property type="entry name" value="ketoacyl-synt"/>
    <property type="match status" value="1"/>
</dbReference>
<dbReference type="SMART" id="SM00826">
    <property type="entry name" value="PKS_DH"/>
    <property type="match status" value="1"/>
</dbReference>
<dbReference type="SUPFAM" id="SSF51735">
    <property type="entry name" value="NAD(P)-binding Rossmann-fold domains"/>
    <property type="match status" value="2"/>
</dbReference>
<keyword evidence="2" id="KW-0597">Phosphoprotein</keyword>
<dbReference type="InterPro" id="IPR049900">
    <property type="entry name" value="PKS_mFAS_DH"/>
</dbReference>
<dbReference type="SUPFAM" id="SSF52151">
    <property type="entry name" value="FabD/lysophospholipase-like"/>
    <property type="match status" value="1"/>
</dbReference>
<dbReference type="GO" id="GO:0006633">
    <property type="term" value="P:fatty acid biosynthetic process"/>
    <property type="evidence" value="ECO:0007669"/>
    <property type="project" value="InterPro"/>
</dbReference>
<evidence type="ECO:0000256" key="7">
    <source>
        <dbReference type="PROSITE-ProRule" id="PRU01363"/>
    </source>
</evidence>
<dbReference type="GO" id="GO:0044550">
    <property type="term" value="P:secondary metabolite biosynthetic process"/>
    <property type="evidence" value="ECO:0007669"/>
    <property type="project" value="UniProtKB-ARBA"/>
</dbReference>
<dbReference type="InterPro" id="IPR014043">
    <property type="entry name" value="Acyl_transferase_dom"/>
</dbReference>
<feature type="region of interest" description="N-terminal hotdog fold" evidence="7">
    <location>
        <begin position="979"/>
        <end position="1117"/>
    </location>
</feature>
<dbReference type="SUPFAM" id="SSF47336">
    <property type="entry name" value="ACP-like"/>
    <property type="match status" value="1"/>
</dbReference>
<protein>
    <submittedName>
        <fullName evidence="11">Reducing type I polyketide synthase</fullName>
    </submittedName>
</protein>
<dbReference type="InterPro" id="IPR013154">
    <property type="entry name" value="ADH-like_N"/>
</dbReference>
<dbReference type="CDD" id="cd00833">
    <property type="entry name" value="PKS"/>
    <property type="match status" value="1"/>
</dbReference>
<dbReference type="Gene3D" id="3.40.50.720">
    <property type="entry name" value="NAD(P)-binding Rossmann-like Domain"/>
    <property type="match status" value="2"/>
</dbReference>
<evidence type="ECO:0000256" key="2">
    <source>
        <dbReference type="ARBA" id="ARBA00022553"/>
    </source>
</evidence>
<keyword evidence="5" id="KW-0511">Multifunctional enzyme</keyword>
<dbReference type="Gene3D" id="3.40.366.10">
    <property type="entry name" value="Malonyl-Coenzyme A Acyl Carrier Protein, domain 2"/>
    <property type="match status" value="1"/>
</dbReference>
<keyword evidence="6" id="KW-0012">Acyltransferase</keyword>
<dbReference type="CDD" id="cd05195">
    <property type="entry name" value="enoyl_red"/>
    <property type="match status" value="1"/>
</dbReference>
<dbReference type="Pfam" id="PF16197">
    <property type="entry name" value="KAsynt_C_assoc"/>
    <property type="match status" value="1"/>
</dbReference>
<dbReference type="InterPro" id="IPR020841">
    <property type="entry name" value="PKS_Beta-ketoAc_synthase_dom"/>
</dbReference>
<dbReference type="Gene3D" id="3.40.47.10">
    <property type="match status" value="1"/>
</dbReference>
<dbReference type="Pfam" id="PF08240">
    <property type="entry name" value="ADH_N"/>
    <property type="match status" value="1"/>
</dbReference>
<feature type="active site" description="Proton donor; for dehydratase activity" evidence="7">
    <location>
        <position position="1193"/>
    </location>
</feature>
<dbReference type="InterPro" id="IPR018201">
    <property type="entry name" value="Ketoacyl_synth_AS"/>
</dbReference>
<proteinExistence type="predicted"/>
<dbReference type="InterPro" id="IPR001227">
    <property type="entry name" value="Ac_transferase_dom_sf"/>
</dbReference>
<reference evidence="11" key="1">
    <citation type="submission" date="2010-01" db="EMBL/GenBank/DDBJ databases">
        <title>Diversity of type I polyketide synthase genes in the lichen Peltigera membranacea.</title>
        <authorList>
            <person name="Gagunashvili A.N."/>
            <person name="Andresson O.S."/>
        </authorList>
    </citation>
    <scope>NUCLEOTIDE SEQUENCE</scope>
</reference>
<dbReference type="InterPro" id="IPR013968">
    <property type="entry name" value="PKS_KR"/>
</dbReference>
<dbReference type="InterPro" id="IPR016036">
    <property type="entry name" value="Malonyl_transacylase_ACP-bd"/>
</dbReference>
<keyword evidence="1" id="KW-0596">Phosphopantetheine</keyword>
<feature type="domain" description="Ketosynthase family 3 (KS3)" evidence="9">
    <location>
        <begin position="50"/>
        <end position="481"/>
    </location>
</feature>
<dbReference type="PROSITE" id="PS52019">
    <property type="entry name" value="PKS_MFAS_DH"/>
    <property type="match status" value="1"/>
</dbReference>
<evidence type="ECO:0000256" key="8">
    <source>
        <dbReference type="SAM" id="MobiDB-lite"/>
    </source>
</evidence>
<dbReference type="SUPFAM" id="SSF55048">
    <property type="entry name" value="Probable ACP-binding domain of malonyl-CoA ACP transacylase"/>
    <property type="match status" value="1"/>
</dbReference>
<dbReference type="SUPFAM" id="SSF53901">
    <property type="entry name" value="Thiolase-like"/>
    <property type="match status" value="1"/>
</dbReference>
<evidence type="ECO:0000259" key="10">
    <source>
        <dbReference type="PROSITE" id="PS52019"/>
    </source>
</evidence>